<dbReference type="EMBL" id="MFYX01000047">
    <property type="protein sequence ID" value="OGK05803.1"/>
    <property type="molecule type" value="Genomic_DNA"/>
</dbReference>
<reference evidence="2 3" key="1">
    <citation type="journal article" date="2016" name="Nat. Commun.">
        <title>Thousands of microbial genomes shed light on interconnected biogeochemical processes in an aquifer system.</title>
        <authorList>
            <person name="Anantharaman K."/>
            <person name="Brown C.T."/>
            <person name="Hug L.A."/>
            <person name="Sharon I."/>
            <person name="Castelle C.J."/>
            <person name="Probst A.J."/>
            <person name="Thomas B.C."/>
            <person name="Singh A."/>
            <person name="Wilkins M.J."/>
            <person name="Karaoz U."/>
            <person name="Brodie E.L."/>
            <person name="Williams K.H."/>
            <person name="Hubbard S.S."/>
            <person name="Banfield J.F."/>
        </authorList>
    </citation>
    <scope>NUCLEOTIDE SEQUENCE [LARGE SCALE GENOMIC DNA]</scope>
</reference>
<dbReference type="InterPro" id="IPR001387">
    <property type="entry name" value="Cro/C1-type_HTH"/>
</dbReference>
<sequence>MDDLEKYIEKRKKRSKTFAHSFELGYRDFKIGAILKLAREDSGLTQDDVARKLHTKKTAISRIENHAEDIKLSTLERFTHAIGKELKLQVV</sequence>
<organism evidence="2 3">
    <name type="scientific">Candidatus Raymondbacteria bacterium RIFOXYD12_FULL_49_13</name>
    <dbReference type="NCBI Taxonomy" id="1817890"/>
    <lineage>
        <taxon>Bacteria</taxon>
        <taxon>Raymondiibacteriota</taxon>
    </lineage>
</organism>
<dbReference type="SMART" id="SM00530">
    <property type="entry name" value="HTH_XRE"/>
    <property type="match status" value="1"/>
</dbReference>
<accession>A0A1F7FGQ6</accession>
<evidence type="ECO:0000313" key="3">
    <source>
        <dbReference type="Proteomes" id="UP000179243"/>
    </source>
</evidence>
<dbReference type="AlphaFoldDB" id="A0A1F7FGQ6"/>
<dbReference type="GO" id="GO:0003677">
    <property type="term" value="F:DNA binding"/>
    <property type="evidence" value="ECO:0007669"/>
    <property type="project" value="InterPro"/>
</dbReference>
<gene>
    <name evidence="2" type="ORF">A2519_01810</name>
</gene>
<dbReference type="PROSITE" id="PS50943">
    <property type="entry name" value="HTH_CROC1"/>
    <property type="match status" value="1"/>
</dbReference>
<evidence type="ECO:0000313" key="2">
    <source>
        <dbReference type="EMBL" id="OGK05803.1"/>
    </source>
</evidence>
<dbReference type="CDD" id="cd00093">
    <property type="entry name" value="HTH_XRE"/>
    <property type="match status" value="1"/>
</dbReference>
<name>A0A1F7FGQ6_UNCRA</name>
<proteinExistence type="predicted"/>
<dbReference type="Pfam" id="PF13560">
    <property type="entry name" value="HTH_31"/>
    <property type="match status" value="1"/>
</dbReference>
<evidence type="ECO:0000259" key="1">
    <source>
        <dbReference type="PROSITE" id="PS50943"/>
    </source>
</evidence>
<comment type="caution">
    <text evidence="2">The sequence shown here is derived from an EMBL/GenBank/DDBJ whole genome shotgun (WGS) entry which is preliminary data.</text>
</comment>
<dbReference type="InterPro" id="IPR010982">
    <property type="entry name" value="Lambda_DNA-bd_dom_sf"/>
</dbReference>
<dbReference type="SUPFAM" id="SSF47413">
    <property type="entry name" value="lambda repressor-like DNA-binding domains"/>
    <property type="match status" value="1"/>
</dbReference>
<protein>
    <submittedName>
        <fullName evidence="2">Transcriptional regulator</fullName>
    </submittedName>
</protein>
<dbReference type="Gene3D" id="1.10.260.40">
    <property type="entry name" value="lambda repressor-like DNA-binding domains"/>
    <property type="match status" value="1"/>
</dbReference>
<feature type="domain" description="HTH cro/C1-type" evidence="1">
    <location>
        <begin position="35"/>
        <end position="89"/>
    </location>
</feature>
<dbReference type="Proteomes" id="UP000179243">
    <property type="component" value="Unassembled WGS sequence"/>
</dbReference>